<name>A0A9P6JW38_9AGAR</name>
<dbReference type="CDD" id="cd03879">
    <property type="entry name" value="M28_AAP"/>
    <property type="match status" value="1"/>
</dbReference>
<dbReference type="GO" id="GO:0004177">
    <property type="term" value="F:aminopeptidase activity"/>
    <property type="evidence" value="ECO:0007669"/>
    <property type="project" value="UniProtKB-KW"/>
</dbReference>
<dbReference type="InterPro" id="IPR045175">
    <property type="entry name" value="M28_fam"/>
</dbReference>
<keyword evidence="2 11" id="KW-0031">Aminopeptidase</keyword>
<organism evidence="11 12">
    <name type="scientific">Crepidotus variabilis</name>
    <dbReference type="NCBI Taxonomy" id="179855"/>
    <lineage>
        <taxon>Eukaryota</taxon>
        <taxon>Fungi</taxon>
        <taxon>Dikarya</taxon>
        <taxon>Basidiomycota</taxon>
        <taxon>Agaricomycotina</taxon>
        <taxon>Agaricomycetes</taxon>
        <taxon>Agaricomycetidae</taxon>
        <taxon>Agaricales</taxon>
        <taxon>Agaricineae</taxon>
        <taxon>Crepidotaceae</taxon>
        <taxon>Crepidotus</taxon>
    </lineage>
</organism>
<dbReference type="SUPFAM" id="SSF53187">
    <property type="entry name" value="Zn-dependent exopeptidases"/>
    <property type="match status" value="1"/>
</dbReference>
<dbReference type="Gene3D" id="3.40.630.10">
    <property type="entry name" value="Zn peptidases"/>
    <property type="match status" value="1"/>
</dbReference>
<dbReference type="GO" id="GO:0006508">
    <property type="term" value="P:proteolysis"/>
    <property type="evidence" value="ECO:0007669"/>
    <property type="project" value="UniProtKB-KW"/>
</dbReference>
<sequence>MKFSLGFALLIQGSLALALAARQQQITSQEIQEKTSQGLRLLSLSETTAPVWKTEDEKLELLRKHTRFFDVTEVYDPQEALVVENQGGKNLKSLVSYPKPSHQSQVLPLIQTASLSEMQGYLANLTAFNNRYYKATTGQQASTWIRDTVAGIIAQYPTSGASVQLFTHTWVQSSIIATIPGTSATTPITILGGHMDSINLSNPTSGRAPGADDDGSGAVNLLEAFRVLLAGGFKPSTPVEFHWYSGEEGGLLGSQAIAKSYNSKGAKVKAMLQFDMTAYVKPGTKAVAGLMPDYTDSGLTTFVSSLIEAYTKLAWVINDPCGYACSDHASWNKYGYPTALPFESLFNNDNPQIHSSGDTISVAGFNWTHTFEFAKLATAFAYELGA</sequence>
<dbReference type="FunFam" id="3.40.630.10:FF:000042">
    <property type="entry name" value="Peptide hydrolase"/>
    <property type="match status" value="1"/>
</dbReference>
<comment type="similarity">
    <text evidence="8">Belongs to the peptidase M28 family. M28E subfamily.</text>
</comment>
<dbReference type="PANTHER" id="PTHR12147:SF56">
    <property type="entry name" value="AMINOPEPTIDASE YDR415C-RELATED"/>
    <property type="match status" value="1"/>
</dbReference>
<dbReference type="OrthoDB" id="2214at2759"/>
<comment type="caution">
    <text evidence="11">The sequence shown here is derived from an EMBL/GenBank/DDBJ whole genome shotgun (WGS) entry which is preliminary data.</text>
</comment>
<feature type="domain" description="Peptidase M28" evidence="10">
    <location>
        <begin position="175"/>
        <end position="376"/>
    </location>
</feature>
<dbReference type="GO" id="GO:0046872">
    <property type="term" value="F:metal ion binding"/>
    <property type="evidence" value="ECO:0007669"/>
    <property type="project" value="UniProtKB-KW"/>
</dbReference>
<accession>A0A9P6JW38</accession>
<reference evidence="11" key="1">
    <citation type="submission" date="2020-11" db="EMBL/GenBank/DDBJ databases">
        <authorList>
            <consortium name="DOE Joint Genome Institute"/>
            <person name="Ahrendt S."/>
            <person name="Riley R."/>
            <person name="Andreopoulos W."/>
            <person name="Labutti K."/>
            <person name="Pangilinan J."/>
            <person name="Ruiz-Duenas F.J."/>
            <person name="Barrasa J.M."/>
            <person name="Sanchez-Garcia M."/>
            <person name="Camarero S."/>
            <person name="Miyauchi S."/>
            <person name="Serrano A."/>
            <person name="Linde D."/>
            <person name="Babiker R."/>
            <person name="Drula E."/>
            <person name="Ayuso-Fernandez I."/>
            <person name="Pacheco R."/>
            <person name="Padilla G."/>
            <person name="Ferreira P."/>
            <person name="Barriuso J."/>
            <person name="Kellner H."/>
            <person name="Castanera R."/>
            <person name="Alfaro M."/>
            <person name="Ramirez L."/>
            <person name="Pisabarro A.G."/>
            <person name="Kuo A."/>
            <person name="Tritt A."/>
            <person name="Lipzen A."/>
            <person name="He G."/>
            <person name="Yan M."/>
            <person name="Ng V."/>
            <person name="Cullen D."/>
            <person name="Martin F."/>
            <person name="Rosso M.-N."/>
            <person name="Henrissat B."/>
            <person name="Hibbett D."/>
            <person name="Martinez A.T."/>
            <person name="Grigoriev I.V."/>
        </authorList>
    </citation>
    <scope>NUCLEOTIDE SEQUENCE</scope>
    <source>
        <strain evidence="11">CBS 506.95</strain>
    </source>
</reference>
<evidence type="ECO:0000256" key="6">
    <source>
        <dbReference type="ARBA" id="ARBA00022801"/>
    </source>
</evidence>
<evidence type="ECO:0000256" key="3">
    <source>
        <dbReference type="ARBA" id="ARBA00022670"/>
    </source>
</evidence>
<keyword evidence="7 9" id="KW-0862">Zinc</keyword>
<gene>
    <name evidence="11" type="ORF">CPB83DRAFT_872679</name>
</gene>
<evidence type="ECO:0000259" key="10">
    <source>
        <dbReference type="Pfam" id="PF04389"/>
    </source>
</evidence>
<keyword evidence="3 9" id="KW-0645">Protease</keyword>
<evidence type="ECO:0000313" key="11">
    <source>
        <dbReference type="EMBL" id="KAF9534663.1"/>
    </source>
</evidence>
<evidence type="ECO:0000313" key="12">
    <source>
        <dbReference type="Proteomes" id="UP000807306"/>
    </source>
</evidence>
<dbReference type="Pfam" id="PF04389">
    <property type="entry name" value="Peptidase_M28"/>
    <property type="match status" value="1"/>
</dbReference>
<evidence type="ECO:0000256" key="7">
    <source>
        <dbReference type="ARBA" id="ARBA00022833"/>
    </source>
</evidence>
<keyword evidence="5 9" id="KW-0732">Signal</keyword>
<dbReference type="Proteomes" id="UP000807306">
    <property type="component" value="Unassembled WGS sequence"/>
</dbReference>
<dbReference type="PANTHER" id="PTHR12147">
    <property type="entry name" value="METALLOPEPTIDASE M28 FAMILY MEMBER"/>
    <property type="match status" value="1"/>
</dbReference>
<dbReference type="EC" id="3.4.-.-" evidence="9"/>
<evidence type="ECO:0000256" key="9">
    <source>
        <dbReference type="RuleBase" id="RU361240"/>
    </source>
</evidence>
<protein>
    <recommendedName>
        <fullName evidence="9">Peptide hydrolase</fullName>
        <ecNumber evidence="9">3.4.-.-</ecNumber>
    </recommendedName>
</protein>
<dbReference type="EMBL" id="MU157825">
    <property type="protein sequence ID" value="KAF9534663.1"/>
    <property type="molecule type" value="Genomic_DNA"/>
</dbReference>
<comment type="cofactor">
    <cofactor evidence="1">
        <name>Zn(2+)</name>
        <dbReference type="ChEBI" id="CHEBI:29105"/>
    </cofactor>
</comment>
<evidence type="ECO:0000256" key="4">
    <source>
        <dbReference type="ARBA" id="ARBA00022723"/>
    </source>
</evidence>
<dbReference type="AlphaFoldDB" id="A0A9P6JW38"/>
<proteinExistence type="inferred from homology"/>
<dbReference type="InterPro" id="IPR007484">
    <property type="entry name" value="Peptidase_M28"/>
</dbReference>
<evidence type="ECO:0000256" key="5">
    <source>
        <dbReference type="ARBA" id="ARBA00022729"/>
    </source>
</evidence>
<keyword evidence="12" id="KW-1185">Reference proteome</keyword>
<feature type="signal peptide" evidence="9">
    <location>
        <begin position="1"/>
        <end position="16"/>
    </location>
</feature>
<dbReference type="GO" id="GO:0008235">
    <property type="term" value="F:metalloexopeptidase activity"/>
    <property type="evidence" value="ECO:0007669"/>
    <property type="project" value="InterPro"/>
</dbReference>
<feature type="chain" id="PRO_5040527617" description="Peptide hydrolase" evidence="9">
    <location>
        <begin position="17"/>
        <end position="386"/>
    </location>
</feature>
<evidence type="ECO:0000256" key="1">
    <source>
        <dbReference type="ARBA" id="ARBA00001947"/>
    </source>
</evidence>
<keyword evidence="4 9" id="KW-0479">Metal-binding</keyword>
<evidence type="ECO:0000256" key="8">
    <source>
        <dbReference type="ARBA" id="ARBA00043962"/>
    </source>
</evidence>
<evidence type="ECO:0000256" key="2">
    <source>
        <dbReference type="ARBA" id="ARBA00022438"/>
    </source>
</evidence>
<keyword evidence="6 9" id="KW-0378">Hydrolase</keyword>